<dbReference type="PANTHER" id="PTHR12300:SF161">
    <property type="entry name" value="RECEPTOR EXPRESSION-ENHANCING PROTEIN"/>
    <property type="match status" value="1"/>
</dbReference>
<dbReference type="AlphaFoldDB" id="A0A3P3YAE3"/>
<comment type="similarity">
    <text evidence="2 6">Belongs to the DP1 family.</text>
</comment>
<geneLocation type="mitochondrion" evidence="9"/>
<dbReference type="Proteomes" id="UP000290189">
    <property type="component" value="Unassembled WGS sequence"/>
</dbReference>
<evidence type="ECO:0000256" key="4">
    <source>
        <dbReference type="ARBA" id="ARBA00022989"/>
    </source>
</evidence>
<feature type="transmembrane region" description="Helical" evidence="8">
    <location>
        <begin position="122"/>
        <end position="154"/>
    </location>
</feature>
<keyword evidence="3 8" id="KW-0812">Transmembrane</keyword>
<evidence type="ECO:0000256" key="3">
    <source>
        <dbReference type="ARBA" id="ARBA00022692"/>
    </source>
</evidence>
<feature type="region of interest" description="Disordered" evidence="7">
    <location>
        <begin position="1"/>
        <end position="47"/>
    </location>
</feature>
<evidence type="ECO:0000313" key="10">
    <source>
        <dbReference type="Proteomes" id="UP000290189"/>
    </source>
</evidence>
<evidence type="ECO:0000256" key="2">
    <source>
        <dbReference type="ARBA" id="ARBA00008573"/>
    </source>
</evidence>
<evidence type="ECO:0000256" key="5">
    <source>
        <dbReference type="ARBA" id="ARBA00023136"/>
    </source>
</evidence>
<evidence type="ECO:0000256" key="7">
    <source>
        <dbReference type="SAM" id="MobiDB-lite"/>
    </source>
</evidence>
<protein>
    <recommendedName>
        <fullName evidence="11">Receptor expression-enhancing protein</fullName>
    </recommendedName>
</protein>
<reference evidence="9 10" key="1">
    <citation type="submission" date="2018-03" db="EMBL/GenBank/DDBJ databases">
        <authorList>
            <person name="Fogelqvist J."/>
        </authorList>
    </citation>
    <scope>NUCLEOTIDE SEQUENCE [LARGE SCALE GENOMIC DNA]</scope>
</reference>
<dbReference type="PANTHER" id="PTHR12300">
    <property type="entry name" value="HVA22-LIKE PROTEINS"/>
    <property type="match status" value="1"/>
</dbReference>
<evidence type="ECO:0000256" key="1">
    <source>
        <dbReference type="ARBA" id="ARBA00004141"/>
    </source>
</evidence>
<name>A0A3P3YAE3_PLABS</name>
<dbReference type="EMBL" id="OVEO01000007">
    <property type="protein sequence ID" value="SPQ97135.1"/>
    <property type="molecule type" value="Genomic_DNA"/>
</dbReference>
<comment type="subcellular location">
    <subcellularLocation>
        <location evidence="1 6">Membrane</location>
        <topology evidence="1 6">Multi-pass membrane protein</topology>
    </subcellularLocation>
</comment>
<proteinExistence type="inferred from homology"/>
<evidence type="ECO:0000256" key="6">
    <source>
        <dbReference type="RuleBase" id="RU362006"/>
    </source>
</evidence>
<keyword evidence="4 8" id="KW-1133">Transmembrane helix</keyword>
<organism evidence="9 10">
    <name type="scientific">Plasmodiophora brassicae</name>
    <name type="common">Clubroot disease agent</name>
    <dbReference type="NCBI Taxonomy" id="37360"/>
    <lineage>
        <taxon>Eukaryota</taxon>
        <taxon>Sar</taxon>
        <taxon>Rhizaria</taxon>
        <taxon>Endomyxa</taxon>
        <taxon>Phytomyxea</taxon>
        <taxon>Plasmodiophorida</taxon>
        <taxon>Plasmodiophoridae</taxon>
        <taxon>Plasmodiophora</taxon>
    </lineage>
</organism>
<feature type="transmembrane region" description="Helical" evidence="8">
    <location>
        <begin position="174"/>
        <end position="194"/>
    </location>
</feature>
<sequence length="274" mass="30330">MADTDDAEADGRRRRRRPGDRRPSPSPERGMPPETAEERRRRLARNRARRHKASAAAFAALNSVAQTLAGWTSPARPVAVPASVSGRGVGSVDQLQKLDDRLEQYDALNDIEEYTGIRKAHLLILAAAAAMAFILFGFGSSALCLWIGFLYPIYASFRCLESDDPGKSDVSSWLMYWVVFGVFQMSEVVADSFLSSFPFYYPLKVVFVLWCLLPGYRGANTLYSSIVDPCVMAVEPRLGTLWDDICSIVDSATHDATRALRSSLTAIESRISTH</sequence>
<evidence type="ECO:0000313" key="9">
    <source>
        <dbReference type="EMBL" id="SPQ97135.1"/>
    </source>
</evidence>
<dbReference type="InterPro" id="IPR004345">
    <property type="entry name" value="TB2_DP1_HVA22"/>
</dbReference>
<keyword evidence="5 8" id="KW-0472">Membrane</keyword>
<keyword evidence="9" id="KW-0496">Mitochondrion</keyword>
<accession>A0A3P3YAE3</accession>
<gene>
    <name evidence="9" type="ORF">PLBR_LOCUS4350</name>
</gene>
<dbReference type="GO" id="GO:0016020">
    <property type="term" value="C:membrane"/>
    <property type="evidence" value="ECO:0007669"/>
    <property type="project" value="UniProtKB-SubCell"/>
</dbReference>
<evidence type="ECO:0008006" key="11">
    <source>
        <dbReference type="Google" id="ProtNLM"/>
    </source>
</evidence>
<dbReference type="Pfam" id="PF03134">
    <property type="entry name" value="TB2_DP1_HVA22"/>
    <property type="match status" value="1"/>
</dbReference>
<evidence type="ECO:0000256" key="8">
    <source>
        <dbReference type="SAM" id="Phobius"/>
    </source>
</evidence>